<gene>
    <name evidence="4" type="ORF">LIER_14418</name>
</gene>
<dbReference type="GO" id="GO:0005634">
    <property type="term" value="C:nucleus"/>
    <property type="evidence" value="ECO:0007669"/>
    <property type="project" value="TreeGrafter"/>
</dbReference>
<dbReference type="InterPro" id="IPR000504">
    <property type="entry name" value="RRM_dom"/>
</dbReference>
<dbReference type="InterPro" id="IPR012677">
    <property type="entry name" value="Nucleotide-bd_a/b_plait_sf"/>
</dbReference>
<feature type="domain" description="RRM" evidence="3">
    <location>
        <begin position="513"/>
        <end position="590"/>
    </location>
</feature>
<feature type="region of interest" description="Disordered" evidence="2">
    <location>
        <begin position="172"/>
        <end position="200"/>
    </location>
</feature>
<organism evidence="4 5">
    <name type="scientific">Lithospermum erythrorhizon</name>
    <name type="common">Purple gromwell</name>
    <name type="synonym">Lithospermum officinale var. erythrorhizon</name>
    <dbReference type="NCBI Taxonomy" id="34254"/>
    <lineage>
        <taxon>Eukaryota</taxon>
        <taxon>Viridiplantae</taxon>
        <taxon>Streptophyta</taxon>
        <taxon>Embryophyta</taxon>
        <taxon>Tracheophyta</taxon>
        <taxon>Spermatophyta</taxon>
        <taxon>Magnoliopsida</taxon>
        <taxon>eudicotyledons</taxon>
        <taxon>Gunneridae</taxon>
        <taxon>Pentapetalae</taxon>
        <taxon>asterids</taxon>
        <taxon>lamiids</taxon>
        <taxon>Boraginales</taxon>
        <taxon>Boraginaceae</taxon>
        <taxon>Boraginoideae</taxon>
        <taxon>Lithospermeae</taxon>
        <taxon>Lithospermum</taxon>
    </lineage>
</organism>
<feature type="region of interest" description="Disordered" evidence="2">
    <location>
        <begin position="484"/>
        <end position="506"/>
    </location>
</feature>
<dbReference type="GO" id="GO:0008143">
    <property type="term" value="F:poly(A) binding"/>
    <property type="evidence" value="ECO:0007669"/>
    <property type="project" value="InterPro"/>
</dbReference>
<dbReference type="EMBL" id="BAABME010003020">
    <property type="protein sequence ID" value="GAA0157077.1"/>
    <property type="molecule type" value="Genomic_DNA"/>
</dbReference>
<dbReference type="GO" id="GO:0043488">
    <property type="term" value="P:regulation of mRNA stability"/>
    <property type="evidence" value="ECO:0007669"/>
    <property type="project" value="InterPro"/>
</dbReference>
<dbReference type="PANTHER" id="PTHR14738:SF32">
    <property type="entry name" value="RNA BINDING (RRM_RBD_RNP MOTIFS) FAMILY PROTEIN"/>
    <property type="match status" value="1"/>
</dbReference>
<protein>
    <recommendedName>
        <fullName evidence="3">RRM domain-containing protein</fullName>
    </recommendedName>
</protein>
<dbReference type="SUPFAM" id="SSF54928">
    <property type="entry name" value="RNA-binding domain, RBD"/>
    <property type="match status" value="1"/>
</dbReference>
<evidence type="ECO:0000256" key="2">
    <source>
        <dbReference type="SAM" id="MobiDB-lite"/>
    </source>
</evidence>
<keyword evidence="5" id="KW-1185">Reference proteome</keyword>
<dbReference type="Pfam" id="PF00076">
    <property type="entry name" value="RRM_1"/>
    <property type="match status" value="1"/>
</dbReference>
<dbReference type="InterPro" id="IPR040366">
    <property type="entry name" value="Nab2/ZC3H14"/>
</dbReference>
<dbReference type="PANTHER" id="PTHR14738">
    <property type="entry name" value="ZINC FINGER CCCH DOMAIN-CONTAINING PROTEIN 14"/>
    <property type="match status" value="1"/>
</dbReference>
<dbReference type="AlphaFoldDB" id="A0AAV3Q4E0"/>
<proteinExistence type="predicted"/>
<accession>A0AAV3Q4E0</accession>
<dbReference type="Pfam" id="PF01480">
    <property type="entry name" value="PWI"/>
    <property type="match status" value="1"/>
</dbReference>
<keyword evidence="1" id="KW-0694">RNA-binding</keyword>
<dbReference type="PROSITE" id="PS50102">
    <property type="entry name" value="RRM"/>
    <property type="match status" value="1"/>
</dbReference>
<feature type="compositionally biased region" description="Polar residues" evidence="2">
    <location>
        <begin position="492"/>
        <end position="504"/>
    </location>
</feature>
<dbReference type="InterPro" id="IPR002483">
    <property type="entry name" value="PWI_dom"/>
</dbReference>
<dbReference type="Gene3D" id="1.20.1390.10">
    <property type="entry name" value="PWI domain"/>
    <property type="match status" value="1"/>
</dbReference>
<dbReference type="Proteomes" id="UP001454036">
    <property type="component" value="Unassembled WGS sequence"/>
</dbReference>
<sequence length="683" mass="75652">MAKGNLGDGEAFRGNFSSEGVMKLRETVKEKLKDFLGDYTDDTLVEYVIVLLKNGRRKEEAKTELDVFLGDDSDPFISWLWDHLGSNLHLYVQSPGIPPAEVAKAKIAVQESAVSVVKSASHKLEPILEKERTKDLLKTHLPKDLKGLEGDGKEHRTLKSSIVESNRAVEDRHRKVDGLKRSDSLQEGNERKRFRPEESASIKRDEIQQVAIAAPRRLLQFAVRDAVAKVRPSNLVRESSLKRLRSVVSTPAEDSPLEEQSQFVEKATKNAPAATVVEAAKDVKRIRPSRNVFDRLGRAVDVSDLPKQLTDFGVDFAGDFHGQPRNELKEEYLTCQNKIKYKEQNASGMPLSHRDTEMVFDSETKYDADARLYHSVQVPMNGDSVRNKLNDSLMFRHNVANSADRNAQRRKIEHNQLVPDTAHKITNVNTTAGMNKWRSPHYQEMGLAVKLDNQKSELGTNSLNGSEAKNVSAIVGNGNVKSKADISKEPQRMQTSAPGLSSTGPPIEDAESRTIFVSNVHFAATKDNLSRHFNKCGEVLKVLILTDPATGLPKGSACVEFMKIEAAENALSFDGTSFMSRILKVVKKSSSSHEVVSTMTWAPAARAFPFPVPGFGAIPFPRGVPNAYRGRPFKPGGARSMQWKRDVQSIPTQMSTPATNTISPRIMTYVRTENNANGNSTGA</sequence>
<dbReference type="GO" id="GO:0005737">
    <property type="term" value="C:cytoplasm"/>
    <property type="evidence" value="ECO:0007669"/>
    <property type="project" value="TreeGrafter"/>
</dbReference>
<evidence type="ECO:0000313" key="4">
    <source>
        <dbReference type="EMBL" id="GAA0157077.1"/>
    </source>
</evidence>
<dbReference type="InterPro" id="IPR035979">
    <property type="entry name" value="RBD_domain_sf"/>
</dbReference>
<dbReference type="SMART" id="SM00360">
    <property type="entry name" value="RRM"/>
    <property type="match status" value="1"/>
</dbReference>
<evidence type="ECO:0000256" key="1">
    <source>
        <dbReference type="PROSITE-ProRule" id="PRU00176"/>
    </source>
</evidence>
<dbReference type="Gene3D" id="3.30.70.330">
    <property type="match status" value="1"/>
</dbReference>
<evidence type="ECO:0000259" key="3">
    <source>
        <dbReference type="PROSITE" id="PS50102"/>
    </source>
</evidence>
<reference evidence="4 5" key="1">
    <citation type="submission" date="2024-01" db="EMBL/GenBank/DDBJ databases">
        <title>The complete chloroplast genome sequence of Lithospermum erythrorhizon: insights into the phylogenetic relationship among Boraginaceae species and the maternal lineages of purple gromwells.</title>
        <authorList>
            <person name="Okada T."/>
            <person name="Watanabe K."/>
        </authorList>
    </citation>
    <scope>NUCLEOTIDE SEQUENCE [LARGE SCALE GENOMIC DNA]</scope>
</reference>
<comment type="caution">
    <text evidence="4">The sequence shown here is derived from an EMBL/GenBank/DDBJ whole genome shotgun (WGS) entry which is preliminary data.</text>
</comment>
<name>A0AAV3Q4E0_LITER</name>
<evidence type="ECO:0000313" key="5">
    <source>
        <dbReference type="Proteomes" id="UP001454036"/>
    </source>
</evidence>